<reference evidence="3" key="2">
    <citation type="submission" date="2015-06" db="UniProtKB">
        <authorList>
            <consortium name="EnsemblProtists"/>
        </authorList>
    </citation>
    <scope>IDENTIFICATION</scope>
    <source>
        <strain evidence="3">Emoy2</strain>
    </source>
</reference>
<evidence type="ECO:0000313" key="3">
    <source>
        <dbReference type="EnsemblProtists" id="HpaP801947"/>
    </source>
</evidence>
<dbReference type="InParanoid" id="M4B6P6"/>
<name>M4B6P6_HYAAE</name>
<dbReference type="VEuPathDB" id="FungiDB:HpaG801947"/>
<keyword evidence="2" id="KW-1133">Transmembrane helix</keyword>
<dbReference type="Proteomes" id="UP000011713">
    <property type="component" value="Unassembled WGS sequence"/>
</dbReference>
<keyword evidence="2" id="KW-0812">Transmembrane</keyword>
<evidence type="ECO:0000313" key="4">
    <source>
        <dbReference type="Proteomes" id="UP000011713"/>
    </source>
</evidence>
<feature type="region of interest" description="Disordered" evidence="1">
    <location>
        <begin position="123"/>
        <end position="147"/>
    </location>
</feature>
<feature type="compositionally biased region" description="Low complexity" evidence="1">
    <location>
        <begin position="123"/>
        <end position="140"/>
    </location>
</feature>
<organism evidence="3 4">
    <name type="scientific">Hyaloperonospora arabidopsidis (strain Emoy2)</name>
    <name type="common">Downy mildew agent</name>
    <name type="synonym">Peronospora arabidopsidis</name>
    <dbReference type="NCBI Taxonomy" id="559515"/>
    <lineage>
        <taxon>Eukaryota</taxon>
        <taxon>Sar</taxon>
        <taxon>Stramenopiles</taxon>
        <taxon>Oomycota</taxon>
        <taxon>Peronosporomycetes</taxon>
        <taxon>Peronosporales</taxon>
        <taxon>Peronosporaceae</taxon>
        <taxon>Hyaloperonospora</taxon>
    </lineage>
</organism>
<dbReference type="EnsemblProtists" id="HpaT801947">
    <property type="protein sequence ID" value="HpaP801947"/>
    <property type="gene ID" value="HpaG801947"/>
</dbReference>
<accession>M4B6P6</accession>
<sequence>MWGVPPVDGGPEYICWRERLPDDDGGPDMKLCWGGCWPGKLGCGRWAYPGCCGGAGVAWIGWLLLLVWIVSGLLRLRRLTRSTRILWLLDNRSETTRMTGESRRWHRRVLLRWVSRAMDTTKSTWSGHWSRSGRRSSSSTKLVSSCPVGRTSNGNGGGWYPCTGYAL</sequence>
<evidence type="ECO:0000256" key="2">
    <source>
        <dbReference type="SAM" id="Phobius"/>
    </source>
</evidence>
<evidence type="ECO:0000256" key="1">
    <source>
        <dbReference type="SAM" id="MobiDB-lite"/>
    </source>
</evidence>
<dbReference type="AlphaFoldDB" id="M4B6P6"/>
<dbReference type="EMBL" id="JH598637">
    <property type="status" value="NOT_ANNOTATED_CDS"/>
    <property type="molecule type" value="Genomic_DNA"/>
</dbReference>
<keyword evidence="4" id="KW-1185">Reference proteome</keyword>
<reference evidence="4" key="1">
    <citation type="journal article" date="2010" name="Science">
        <title>Signatures of adaptation to obligate biotrophy in the Hyaloperonospora arabidopsidis genome.</title>
        <authorList>
            <person name="Baxter L."/>
            <person name="Tripathy S."/>
            <person name="Ishaque N."/>
            <person name="Boot N."/>
            <person name="Cabral A."/>
            <person name="Kemen E."/>
            <person name="Thines M."/>
            <person name="Ah-Fong A."/>
            <person name="Anderson R."/>
            <person name="Badejoko W."/>
            <person name="Bittner-Eddy P."/>
            <person name="Boore J.L."/>
            <person name="Chibucos M.C."/>
            <person name="Coates M."/>
            <person name="Dehal P."/>
            <person name="Delehaunty K."/>
            <person name="Dong S."/>
            <person name="Downton P."/>
            <person name="Dumas B."/>
            <person name="Fabro G."/>
            <person name="Fronick C."/>
            <person name="Fuerstenberg S.I."/>
            <person name="Fulton L."/>
            <person name="Gaulin E."/>
            <person name="Govers F."/>
            <person name="Hughes L."/>
            <person name="Humphray S."/>
            <person name="Jiang R.H."/>
            <person name="Judelson H."/>
            <person name="Kamoun S."/>
            <person name="Kyung K."/>
            <person name="Meijer H."/>
            <person name="Minx P."/>
            <person name="Morris P."/>
            <person name="Nelson J."/>
            <person name="Phuntumart V."/>
            <person name="Qutob D."/>
            <person name="Rehmany A."/>
            <person name="Rougon-Cardoso A."/>
            <person name="Ryden P."/>
            <person name="Torto-Alalibo T."/>
            <person name="Studholme D."/>
            <person name="Wang Y."/>
            <person name="Win J."/>
            <person name="Wood J."/>
            <person name="Clifton S.W."/>
            <person name="Rogers J."/>
            <person name="Van den Ackerveken G."/>
            <person name="Jones J.D."/>
            <person name="McDowell J.M."/>
            <person name="Beynon J."/>
            <person name="Tyler B.M."/>
        </authorList>
    </citation>
    <scope>NUCLEOTIDE SEQUENCE [LARGE SCALE GENOMIC DNA]</scope>
    <source>
        <strain evidence="4">Emoy2</strain>
    </source>
</reference>
<protein>
    <submittedName>
        <fullName evidence="3">Uncharacterized protein</fullName>
    </submittedName>
</protein>
<keyword evidence="2" id="KW-0472">Membrane</keyword>
<feature type="transmembrane region" description="Helical" evidence="2">
    <location>
        <begin position="47"/>
        <end position="74"/>
    </location>
</feature>
<proteinExistence type="predicted"/>
<dbReference type="HOGENOM" id="CLU_1597595_0_0_1"/>